<accession>A0A1Y1ZEA7</accession>
<evidence type="ECO:0000313" key="1">
    <source>
        <dbReference type="EMBL" id="ORY08603.1"/>
    </source>
</evidence>
<dbReference type="Proteomes" id="UP000193144">
    <property type="component" value="Unassembled WGS sequence"/>
</dbReference>
<protein>
    <submittedName>
        <fullName evidence="1">Uncharacterized protein</fullName>
    </submittedName>
</protein>
<proteinExistence type="predicted"/>
<reference evidence="1 2" key="1">
    <citation type="submission" date="2016-07" db="EMBL/GenBank/DDBJ databases">
        <title>Pervasive Adenine N6-methylation of Active Genes in Fungi.</title>
        <authorList>
            <consortium name="DOE Joint Genome Institute"/>
            <person name="Mondo S.J."/>
            <person name="Dannebaum R.O."/>
            <person name="Kuo R.C."/>
            <person name="Labutti K."/>
            <person name="Haridas S."/>
            <person name="Kuo A."/>
            <person name="Salamov A."/>
            <person name="Ahrendt S.R."/>
            <person name="Lipzen A."/>
            <person name="Sullivan W."/>
            <person name="Andreopoulos W.B."/>
            <person name="Clum A."/>
            <person name="Lindquist E."/>
            <person name="Daum C."/>
            <person name="Ramamoorthy G.K."/>
            <person name="Gryganskyi A."/>
            <person name="Culley D."/>
            <person name="Magnuson J.K."/>
            <person name="James T.Y."/>
            <person name="O'Malley M.A."/>
            <person name="Stajich J.E."/>
            <person name="Spatafora J.W."/>
            <person name="Visel A."/>
            <person name="Grigoriev I.V."/>
        </authorList>
    </citation>
    <scope>NUCLEOTIDE SEQUENCE [LARGE SCALE GENOMIC DNA]</scope>
    <source>
        <strain evidence="1 2">CBS 115471</strain>
    </source>
</reference>
<evidence type="ECO:0000313" key="2">
    <source>
        <dbReference type="Proteomes" id="UP000193144"/>
    </source>
</evidence>
<organism evidence="1 2">
    <name type="scientific">Clohesyomyces aquaticus</name>
    <dbReference type="NCBI Taxonomy" id="1231657"/>
    <lineage>
        <taxon>Eukaryota</taxon>
        <taxon>Fungi</taxon>
        <taxon>Dikarya</taxon>
        <taxon>Ascomycota</taxon>
        <taxon>Pezizomycotina</taxon>
        <taxon>Dothideomycetes</taxon>
        <taxon>Pleosporomycetidae</taxon>
        <taxon>Pleosporales</taxon>
        <taxon>Lindgomycetaceae</taxon>
        <taxon>Clohesyomyces</taxon>
    </lineage>
</organism>
<gene>
    <name evidence="1" type="ORF">BCR34DRAFT_392536</name>
</gene>
<dbReference type="AlphaFoldDB" id="A0A1Y1ZEA7"/>
<keyword evidence="2" id="KW-1185">Reference proteome</keyword>
<dbReference type="EMBL" id="MCFA01000098">
    <property type="protein sequence ID" value="ORY08603.1"/>
    <property type="molecule type" value="Genomic_DNA"/>
</dbReference>
<sequence length="448" mass="50841">MNKLLDELDQITQTAFDDRAREEVGELRKNIKEEDYYQLALNGLEKLKADVRKLESAPKALTAKEIEQLKTCRAAIATRSAILDEKARKIITNRKEDSEVEIQNVVEGSAAGAKRRKEIVDELSMLLWSMAKDRLHSLNDDDLLAKARLFFVWVALSITYDRGFSNSILRGHFLTHVSGVEALQRGEHVCSGIASLFVDMVNAVNRNTRTEPRVGDFARSISGFLKITAQYIQMPDNHRWADFLRGKNAVERKVVDPTNFPECIRTHEWAFRTSDVDLQSILIPGWAPIPRDLEVLDFTLHRAKLYMINFSTLQWIEFPSLKWTGQGKVVAPICPQSPDENVKFRYRLACDQYPLAPVVQIALYVQPLSPKPVRHGTCPFRLQEGSGGFYEASLKLGISSPPSGVLLNIRMEVLGTTCLEICRWDLFSRAPPLDPADRKIFGYYYVQG</sequence>
<name>A0A1Y1ZEA7_9PLEO</name>
<comment type="caution">
    <text evidence="1">The sequence shown here is derived from an EMBL/GenBank/DDBJ whole genome shotgun (WGS) entry which is preliminary data.</text>
</comment>